<feature type="transmembrane region" description="Helical" evidence="15">
    <location>
        <begin position="308"/>
        <end position="331"/>
    </location>
</feature>
<feature type="transmembrane region" description="Helical" evidence="15">
    <location>
        <begin position="72"/>
        <end position="92"/>
    </location>
</feature>
<feature type="transmembrane region" description="Helical" evidence="15">
    <location>
        <begin position="153"/>
        <end position="172"/>
    </location>
</feature>
<evidence type="ECO:0000313" key="16">
    <source>
        <dbReference type="EMBL" id="MBB6429177.1"/>
    </source>
</evidence>
<feature type="transmembrane region" description="Helical" evidence="15">
    <location>
        <begin position="365"/>
        <end position="389"/>
    </location>
</feature>
<evidence type="ECO:0000256" key="13">
    <source>
        <dbReference type="RuleBase" id="RU362091"/>
    </source>
</evidence>
<evidence type="ECO:0000256" key="8">
    <source>
        <dbReference type="ARBA" id="ARBA00023053"/>
    </source>
</evidence>
<dbReference type="GO" id="GO:0005886">
    <property type="term" value="C:plasma membrane"/>
    <property type="evidence" value="ECO:0007669"/>
    <property type="project" value="UniProtKB-SubCell"/>
</dbReference>
<evidence type="ECO:0000256" key="1">
    <source>
        <dbReference type="ARBA" id="ARBA00004651"/>
    </source>
</evidence>
<protein>
    <submittedName>
        <fullName evidence="16">Na+/proline symporter</fullName>
    </submittedName>
</protein>
<dbReference type="PANTHER" id="PTHR48086">
    <property type="entry name" value="SODIUM/PROLINE SYMPORTER-RELATED"/>
    <property type="match status" value="1"/>
</dbReference>
<keyword evidence="17" id="KW-1185">Reference proteome</keyword>
<feature type="transmembrane region" description="Helical" evidence="15">
    <location>
        <begin position="550"/>
        <end position="570"/>
    </location>
</feature>
<evidence type="ECO:0000256" key="4">
    <source>
        <dbReference type="ARBA" id="ARBA00022475"/>
    </source>
</evidence>
<feature type="transmembrane region" description="Helical" evidence="15">
    <location>
        <begin position="179"/>
        <end position="198"/>
    </location>
</feature>
<keyword evidence="6" id="KW-0769">Symport</keyword>
<dbReference type="PANTHER" id="PTHR48086:SF3">
    <property type="entry name" value="SODIUM_PROLINE SYMPORTER"/>
    <property type="match status" value="1"/>
</dbReference>
<dbReference type="InterPro" id="IPR038377">
    <property type="entry name" value="Na/Glc_symporter_sf"/>
</dbReference>
<name>A0A7X0H4K6_9BACT</name>
<keyword evidence="7 15" id="KW-1133">Transmembrane helix</keyword>
<feature type="transmembrane region" description="Helical" evidence="15">
    <location>
        <begin position="12"/>
        <end position="29"/>
    </location>
</feature>
<dbReference type="InterPro" id="IPR001734">
    <property type="entry name" value="Na/solute_symporter"/>
</dbReference>
<feature type="transmembrane region" description="Helical" evidence="15">
    <location>
        <begin position="477"/>
        <end position="498"/>
    </location>
</feature>
<evidence type="ECO:0000256" key="11">
    <source>
        <dbReference type="ARBA" id="ARBA00023201"/>
    </source>
</evidence>
<evidence type="ECO:0000256" key="9">
    <source>
        <dbReference type="ARBA" id="ARBA00023065"/>
    </source>
</evidence>
<accession>A0A7X0H4K6</accession>
<proteinExistence type="inferred from homology"/>
<evidence type="ECO:0000313" key="17">
    <source>
        <dbReference type="Proteomes" id="UP000541810"/>
    </source>
</evidence>
<evidence type="ECO:0000256" key="15">
    <source>
        <dbReference type="SAM" id="Phobius"/>
    </source>
</evidence>
<evidence type="ECO:0000256" key="12">
    <source>
        <dbReference type="ARBA" id="ARBA00033708"/>
    </source>
</evidence>
<feature type="transmembrane region" description="Helical" evidence="15">
    <location>
        <begin position="576"/>
        <end position="594"/>
    </location>
</feature>
<dbReference type="AlphaFoldDB" id="A0A7X0H4K6"/>
<dbReference type="RefSeq" id="WP_184676764.1">
    <property type="nucleotide sequence ID" value="NZ_JACHGY010000001.1"/>
</dbReference>
<evidence type="ECO:0000256" key="2">
    <source>
        <dbReference type="ARBA" id="ARBA00006434"/>
    </source>
</evidence>
<organism evidence="16 17">
    <name type="scientific">Algisphaera agarilytica</name>
    <dbReference type="NCBI Taxonomy" id="1385975"/>
    <lineage>
        <taxon>Bacteria</taxon>
        <taxon>Pseudomonadati</taxon>
        <taxon>Planctomycetota</taxon>
        <taxon>Phycisphaerae</taxon>
        <taxon>Phycisphaerales</taxon>
        <taxon>Phycisphaeraceae</taxon>
        <taxon>Algisphaera</taxon>
    </lineage>
</organism>
<keyword evidence="10 15" id="KW-0472">Membrane</keyword>
<dbReference type="InterPro" id="IPR050277">
    <property type="entry name" value="Sodium:Solute_Symporter"/>
</dbReference>
<evidence type="ECO:0000256" key="6">
    <source>
        <dbReference type="ARBA" id="ARBA00022847"/>
    </source>
</evidence>
<dbReference type="Proteomes" id="UP000541810">
    <property type="component" value="Unassembled WGS sequence"/>
</dbReference>
<feature type="transmembrane region" description="Helical" evidence="15">
    <location>
        <begin position="266"/>
        <end position="288"/>
    </location>
</feature>
<gene>
    <name evidence="16" type="ORF">HNQ40_000983</name>
</gene>
<keyword evidence="3" id="KW-0813">Transport</keyword>
<dbReference type="GO" id="GO:0015293">
    <property type="term" value="F:symporter activity"/>
    <property type="evidence" value="ECO:0007669"/>
    <property type="project" value="UniProtKB-KW"/>
</dbReference>
<keyword evidence="11" id="KW-0739">Sodium transport</keyword>
<feature type="region of interest" description="Disordered" evidence="14">
    <location>
        <begin position="603"/>
        <end position="627"/>
    </location>
</feature>
<feature type="transmembrane region" description="Helical" evidence="15">
    <location>
        <begin position="226"/>
        <end position="245"/>
    </location>
</feature>
<keyword evidence="9" id="KW-0406">Ion transport</keyword>
<feature type="transmembrane region" description="Helical" evidence="15">
    <location>
        <begin position="426"/>
        <end position="446"/>
    </location>
</feature>
<comment type="catalytic activity">
    <reaction evidence="12">
        <text>L-proline(in) + Na(+)(in) = L-proline(out) + Na(+)(out)</text>
        <dbReference type="Rhea" id="RHEA:28967"/>
        <dbReference type="ChEBI" id="CHEBI:29101"/>
        <dbReference type="ChEBI" id="CHEBI:60039"/>
    </reaction>
</comment>
<dbReference type="EMBL" id="JACHGY010000001">
    <property type="protein sequence ID" value="MBB6429177.1"/>
    <property type="molecule type" value="Genomic_DNA"/>
</dbReference>
<evidence type="ECO:0000256" key="7">
    <source>
        <dbReference type="ARBA" id="ARBA00022989"/>
    </source>
</evidence>
<comment type="subcellular location">
    <subcellularLocation>
        <location evidence="1">Cell membrane</location>
        <topology evidence="1">Multi-pass membrane protein</topology>
    </subcellularLocation>
</comment>
<feature type="transmembrane region" description="Helical" evidence="15">
    <location>
        <begin position="41"/>
        <end position="60"/>
    </location>
</feature>
<evidence type="ECO:0000256" key="5">
    <source>
        <dbReference type="ARBA" id="ARBA00022692"/>
    </source>
</evidence>
<evidence type="ECO:0000256" key="10">
    <source>
        <dbReference type="ARBA" id="ARBA00023136"/>
    </source>
</evidence>
<reference evidence="16 17" key="1">
    <citation type="submission" date="2020-08" db="EMBL/GenBank/DDBJ databases">
        <title>Genomic Encyclopedia of Type Strains, Phase IV (KMG-IV): sequencing the most valuable type-strain genomes for metagenomic binning, comparative biology and taxonomic classification.</title>
        <authorList>
            <person name="Goeker M."/>
        </authorList>
    </citation>
    <scope>NUCLEOTIDE SEQUENCE [LARGE SCALE GENOMIC DNA]</scope>
    <source>
        <strain evidence="16 17">DSM 103725</strain>
    </source>
</reference>
<dbReference type="GO" id="GO:0006814">
    <property type="term" value="P:sodium ion transport"/>
    <property type="evidence" value="ECO:0007669"/>
    <property type="project" value="UniProtKB-KW"/>
</dbReference>
<dbReference type="PROSITE" id="PS50283">
    <property type="entry name" value="NA_SOLUT_SYMP_3"/>
    <property type="match status" value="1"/>
</dbReference>
<keyword evidence="8" id="KW-0915">Sodium</keyword>
<feature type="transmembrane region" description="Helical" evidence="15">
    <location>
        <begin position="119"/>
        <end position="147"/>
    </location>
</feature>
<dbReference type="Gene3D" id="1.20.1730.10">
    <property type="entry name" value="Sodium/glucose cotransporter"/>
    <property type="match status" value="1"/>
</dbReference>
<evidence type="ECO:0000256" key="3">
    <source>
        <dbReference type="ARBA" id="ARBA00022448"/>
    </source>
</evidence>
<keyword evidence="5 15" id="KW-0812">Transmembrane</keyword>
<feature type="transmembrane region" description="Helical" evidence="15">
    <location>
        <begin position="395"/>
        <end position="419"/>
    </location>
</feature>
<evidence type="ECO:0000256" key="14">
    <source>
        <dbReference type="SAM" id="MobiDB-lite"/>
    </source>
</evidence>
<sequence length="627" mass="69425">MVNHWDWTVIGVYFAFMIAIGVACKRLNSNSSDYFRGGGQMLWWMSGTSMCISSISLWTFSAAGVRVYETGFYQVIAYLVAILGIPPLYFYFAKRFRRMRVITSADAVRRRYGRASEQVWVWITVPINVFYSGVGLHIIALFVAAALNIEVHYTAIGLGVVITFMAILGGAWAVSASDFIQGLVTMVVATLVCIKTMLLPEVGGLGGFADKLPEEFVNFNLWSREIIWVPWLITQAITTIFRVANINDTGSYFLKVKNDRHAQWQVILYAFTPVLPLLVFLPIMASAWVIPNMEALFPTLNRAEEGAYVAIATKVLPQGMVGLLVCTIFAVQMSSLDTGLNKSAGFVVCNFYRDILRPKASEKELLWVGMLFTCFFGVLIIAIALLVTAQRDANIFEFTLLLAPILQLPMVIPMIMTVVMKKTPGWSAWSSALVGILAGVLVNLVWLDSDQKVSDFAGMLGLATPLSRIEAADFRFIIAYTSVISSTLVWFVATRFFWNLTTEAFKLEVDRFFADMNIPIGEHPEDAPAEAPGADLALVTEDRDRDQYTLIGWMTVAYGVIITAGIVIPNDLNDRLLFALSGGIITLVGAALLWQRKRRTGEEISAPPTTQPLPAVATQRLSESENV</sequence>
<dbReference type="Pfam" id="PF00474">
    <property type="entry name" value="SSF"/>
    <property type="match status" value="1"/>
</dbReference>
<comment type="similarity">
    <text evidence="2 13">Belongs to the sodium:solute symporter (SSF) (TC 2.A.21) family.</text>
</comment>
<comment type="caution">
    <text evidence="16">The sequence shown here is derived from an EMBL/GenBank/DDBJ whole genome shotgun (WGS) entry which is preliminary data.</text>
</comment>
<keyword evidence="4" id="KW-1003">Cell membrane</keyword>